<evidence type="ECO:0000313" key="5">
    <source>
        <dbReference type="Proteomes" id="UP000309061"/>
    </source>
</evidence>
<keyword evidence="1" id="KW-0813">Transport</keyword>
<dbReference type="Proteomes" id="UP000309061">
    <property type="component" value="Chromosome"/>
</dbReference>
<dbReference type="GO" id="GO:0015679">
    <property type="term" value="P:plasma membrane copper ion transport"/>
    <property type="evidence" value="ECO:0007669"/>
    <property type="project" value="TreeGrafter"/>
</dbReference>
<proteinExistence type="predicted"/>
<dbReference type="GO" id="GO:0046914">
    <property type="term" value="F:transition metal ion binding"/>
    <property type="evidence" value="ECO:0007669"/>
    <property type="project" value="TreeGrafter"/>
</dbReference>
<dbReference type="RefSeq" id="WP_136496597.1">
    <property type="nucleotide sequence ID" value="NZ_CP046052.1"/>
</dbReference>
<dbReference type="PANTHER" id="PTHR30097:SF4">
    <property type="entry name" value="SLR6042 PROTEIN"/>
    <property type="match status" value="1"/>
</dbReference>
<organism evidence="4 5">
    <name type="scientific">Methylocystis heyeri</name>
    <dbReference type="NCBI Taxonomy" id="391905"/>
    <lineage>
        <taxon>Bacteria</taxon>
        <taxon>Pseudomonadati</taxon>
        <taxon>Pseudomonadota</taxon>
        <taxon>Alphaproteobacteria</taxon>
        <taxon>Hyphomicrobiales</taxon>
        <taxon>Methylocystaceae</taxon>
        <taxon>Methylocystis</taxon>
    </lineage>
</organism>
<dbReference type="InterPro" id="IPR051909">
    <property type="entry name" value="MFP_Cation_Efflux"/>
</dbReference>
<dbReference type="GO" id="GO:0030288">
    <property type="term" value="C:outer membrane-bounded periplasmic space"/>
    <property type="evidence" value="ECO:0007669"/>
    <property type="project" value="TreeGrafter"/>
</dbReference>
<evidence type="ECO:0000313" key="4">
    <source>
        <dbReference type="EMBL" id="QGM46348.1"/>
    </source>
</evidence>
<feature type="chain" id="PRO_5025482970" evidence="2">
    <location>
        <begin position="22"/>
        <end position="373"/>
    </location>
</feature>
<dbReference type="AlphaFoldDB" id="A0A6B8KIK7"/>
<reference evidence="4 5" key="1">
    <citation type="submission" date="2019-11" db="EMBL/GenBank/DDBJ databases">
        <title>The genome sequence of Methylocystis heyeri.</title>
        <authorList>
            <person name="Oshkin I.Y."/>
            <person name="Miroshnikov K."/>
            <person name="Dedysh S.N."/>
        </authorList>
    </citation>
    <scope>NUCLEOTIDE SEQUENCE [LARGE SCALE GENOMIC DNA]</scope>
    <source>
        <strain evidence="4 5">H2</strain>
    </source>
</reference>
<dbReference type="InterPro" id="IPR058647">
    <property type="entry name" value="BSH_CzcB-like"/>
</dbReference>
<evidence type="ECO:0000256" key="2">
    <source>
        <dbReference type="SAM" id="SignalP"/>
    </source>
</evidence>
<dbReference type="Gene3D" id="2.40.420.20">
    <property type="match status" value="1"/>
</dbReference>
<name>A0A6B8KIK7_9HYPH</name>
<dbReference type="PANTHER" id="PTHR30097">
    <property type="entry name" value="CATION EFFLUX SYSTEM PROTEIN CUSB"/>
    <property type="match status" value="1"/>
</dbReference>
<feature type="signal peptide" evidence="2">
    <location>
        <begin position="1"/>
        <end position="21"/>
    </location>
</feature>
<protein>
    <submittedName>
        <fullName evidence="4">HlyD family efflux transporter periplasmic adaptor subunit</fullName>
    </submittedName>
</protein>
<dbReference type="Gene3D" id="1.10.287.470">
    <property type="entry name" value="Helix hairpin bin"/>
    <property type="match status" value="1"/>
</dbReference>
<keyword evidence="5" id="KW-1185">Reference proteome</keyword>
<gene>
    <name evidence="4" type="ORF">H2LOC_011920</name>
</gene>
<dbReference type="Gene3D" id="2.40.50.100">
    <property type="match status" value="1"/>
</dbReference>
<dbReference type="Pfam" id="PF25973">
    <property type="entry name" value="BSH_CzcB"/>
    <property type="match status" value="1"/>
</dbReference>
<dbReference type="OrthoDB" id="9806939at2"/>
<dbReference type="EMBL" id="CP046052">
    <property type="protein sequence ID" value="QGM46348.1"/>
    <property type="molecule type" value="Genomic_DNA"/>
</dbReference>
<dbReference type="SUPFAM" id="SSF111369">
    <property type="entry name" value="HlyD-like secretion proteins"/>
    <property type="match status" value="1"/>
</dbReference>
<sequence>MSLRRTVLLLAVGFGLGFARAESPSYANAVEIPIALSDEQIRASGIETGPIESEGETGELVVPGVVAVPPTQLHVVAAPAAGLVETLLVAPDEEVTAGAPVAKLKSSELLEAQRAFLHADSDATLAGEKLRRDEQLVKARIIAERRVIVTRAEATQARAALEERRQLLALAGMTDEEIETLRRDRKLASGLLVRAPVSGVVLQRHGTAGERVPASAPLLTIARLDPIWVNLQIPVGREAPLALGQSVTLPSVGAQGRLIRIGRTVDAATQSLSAVAEFRATKSLLRPGQALQAILRLGGSGGGQWRAKADAVVAHGDHQWVFVRSRSGFRAIQVQLVSETPQYASIRGPLKEGDRVAIRGMPTLLAELAAKDK</sequence>
<dbReference type="Gene3D" id="2.40.30.170">
    <property type="match status" value="1"/>
</dbReference>
<evidence type="ECO:0000256" key="1">
    <source>
        <dbReference type="ARBA" id="ARBA00022448"/>
    </source>
</evidence>
<dbReference type="GO" id="GO:0060003">
    <property type="term" value="P:copper ion export"/>
    <property type="evidence" value="ECO:0007669"/>
    <property type="project" value="TreeGrafter"/>
</dbReference>
<dbReference type="KEGG" id="mhey:H2LOC_011920"/>
<keyword evidence="2" id="KW-0732">Signal</keyword>
<feature type="domain" description="CzcB-like barrel-sandwich hybrid" evidence="3">
    <location>
        <begin position="74"/>
        <end position="222"/>
    </location>
</feature>
<evidence type="ECO:0000259" key="3">
    <source>
        <dbReference type="Pfam" id="PF25973"/>
    </source>
</evidence>
<accession>A0A6B8KIK7</accession>